<gene>
    <name evidence="1" type="ORF">AWW67_08280</name>
</gene>
<accession>A0A150XPY3</accession>
<dbReference type="RefSeq" id="WP_062302230.1">
    <property type="nucleotide sequence ID" value="NZ_LRPB01000046.1"/>
</dbReference>
<evidence type="ECO:0000313" key="2">
    <source>
        <dbReference type="Proteomes" id="UP000075663"/>
    </source>
</evidence>
<comment type="caution">
    <text evidence="1">The sequence shown here is derived from an EMBL/GenBank/DDBJ whole genome shotgun (WGS) entry which is preliminary data.</text>
</comment>
<reference evidence="1 2" key="1">
    <citation type="submission" date="2016-01" db="EMBL/GenBank/DDBJ databases">
        <title>Genome sequencing of Roseivirga seohaensis SW-152.</title>
        <authorList>
            <person name="Selvaratnam C."/>
            <person name="Thevarajoo S."/>
            <person name="Goh K.M."/>
            <person name="Ee R."/>
            <person name="Chan K.-G."/>
            <person name="Chong C.S."/>
        </authorList>
    </citation>
    <scope>NUCLEOTIDE SEQUENCE [LARGE SCALE GENOMIC DNA]</scope>
    <source>
        <strain evidence="1 2">SW-152</strain>
    </source>
</reference>
<name>A0A150XPY3_9BACT</name>
<evidence type="ECO:0000313" key="1">
    <source>
        <dbReference type="EMBL" id="KYG80809.1"/>
    </source>
</evidence>
<dbReference type="Proteomes" id="UP000075663">
    <property type="component" value="Unassembled WGS sequence"/>
</dbReference>
<protein>
    <recommendedName>
        <fullName evidence="3">Lipoprotein</fullName>
    </recommendedName>
</protein>
<evidence type="ECO:0008006" key="3">
    <source>
        <dbReference type="Google" id="ProtNLM"/>
    </source>
</evidence>
<sequence length="251" mass="29139">MIKVKHFLFIVSYLILTSCNSKNHQFPLDKRYWDPNDYDKVGIELRFNYESDEKLPTFDNPENKIIVEKLTDEQNYKVVLEDDELGLKHRNEVAEKFFAEWKDMSGIYTATDRQDKYLYDIEMLAVWHFGLGLQLRYFKLGNDLLKESADDPDAQQVKSSINSNVNILINNYLFYLDEVNNENAFTEAGKVKFAGGIDKYFSELIKLYPSANYSGMKTKAELMLKKSESESIKTSLEKLIALITFEGSPNL</sequence>
<dbReference type="AlphaFoldDB" id="A0A150XPY3"/>
<organism evidence="1 2">
    <name type="scientific">Roseivirga seohaensis</name>
    <dbReference type="NCBI Taxonomy" id="1914963"/>
    <lineage>
        <taxon>Bacteria</taxon>
        <taxon>Pseudomonadati</taxon>
        <taxon>Bacteroidota</taxon>
        <taxon>Cytophagia</taxon>
        <taxon>Cytophagales</taxon>
        <taxon>Roseivirgaceae</taxon>
        <taxon>Roseivirga</taxon>
    </lineage>
</organism>
<dbReference type="EMBL" id="LRPB01000046">
    <property type="protein sequence ID" value="KYG80809.1"/>
    <property type="molecule type" value="Genomic_DNA"/>
</dbReference>
<dbReference type="PROSITE" id="PS51257">
    <property type="entry name" value="PROKAR_LIPOPROTEIN"/>
    <property type="match status" value="1"/>
</dbReference>
<proteinExistence type="predicted"/>